<keyword evidence="1" id="KW-0732">Signal</keyword>
<evidence type="ECO:0000313" key="3">
    <source>
        <dbReference type="Proteomes" id="UP000244932"/>
    </source>
</evidence>
<protein>
    <recommendedName>
        <fullName evidence="4">Alkaline proteinase inhibitor/ Outer membrane lipoprotein Omp19 domain-containing protein</fullName>
    </recommendedName>
</protein>
<keyword evidence="3" id="KW-1185">Reference proteome</keyword>
<dbReference type="RefSeq" id="WP_146186148.1">
    <property type="nucleotide sequence ID" value="NZ_OMKW01000002.1"/>
</dbReference>
<proteinExistence type="predicted"/>
<reference evidence="2 3" key="1">
    <citation type="submission" date="2018-03" db="EMBL/GenBank/DDBJ databases">
        <authorList>
            <person name="Keele B.F."/>
        </authorList>
    </citation>
    <scope>NUCLEOTIDE SEQUENCE [LARGE SCALE GENOMIC DNA]</scope>
    <source>
        <strain evidence="2 3">CeCT 8812</strain>
    </source>
</reference>
<feature type="signal peptide" evidence="1">
    <location>
        <begin position="1"/>
        <end position="22"/>
    </location>
</feature>
<feature type="chain" id="PRO_5015338330" description="Alkaline proteinase inhibitor/ Outer membrane lipoprotein Omp19 domain-containing protein" evidence="1">
    <location>
        <begin position="23"/>
        <end position="160"/>
    </location>
</feature>
<gene>
    <name evidence="2" type="ORF">POI8812_01882</name>
</gene>
<accession>A0A2R8ABZ1</accession>
<sequence length="160" mass="16196">MIRASLLLSGCTALVLSGCATTGPSGPSPIVLAAGAAPMGVDCAVMEMTAEPGEAAIGLTEAQSALMGHWVQGMWESGVCHTLSVEDIQADGTARVVFANGPSAVAPPTARRVTGTVSESGILRFTLPDGAEVSYALDGEILRGVLRRDGTMSPVALTRG</sequence>
<dbReference type="OrthoDB" id="9979714at2"/>
<organism evidence="2 3">
    <name type="scientific">Pontivivens insulae</name>
    <dbReference type="NCBI Taxonomy" id="1639689"/>
    <lineage>
        <taxon>Bacteria</taxon>
        <taxon>Pseudomonadati</taxon>
        <taxon>Pseudomonadota</taxon>
        <taxon>Alphaproteobacteria</taxon>
        <taxon>Rhodobacterales</taxon>
        <taxon>Paracoccaceae</taxon>
        <taxon>Pontivivens</taxon>
    </lineage>
</organism>
<evidence type="ECO:0008006" key="4">
    <source>
        <dbReference type="Google" id="ProtNLM"/>
    </source>
</evidence>
<evidence type="ECO:0000313" key="2">
    <source>
        <dbReference type="EMBL" id="SPF29570.1"/>
    </source>
</evidence>
<dbReference type="EMBL" id="OMKW01000002">
    <property type="protein sequence ID" value="SPF29570.1"/>
    <property type="molecule type" value="Genomic_DNA"/>
</dbReference>
<name>A0A2R8ABZ1_9RHOB</name>
<dbReference type="Proteomes" id="UP000244932">
    <property type="component" value="Unassembled WGS sequence"/>
</dbReference>
<dbReference type="PROSITE" id="PS51257">
    <property type="entry name" value="PROKAR_LIPOPROTEIN"/>
    <property type="match status" value="1"/>
</dbReference>
<dbReference type="AlphaFoldDB" id="A0A2R8ABZ1"/>
<evidence type="ECO:0000256" key="1">
    <source>
        <dbReference type="SAM" id="SignalP"/>
    </source>
</evidence>